<dbReference type="EMBL" id="LGFU01000006">
    <property type="protein sequence ID" value="KUK46834.1"/>
    <property type="molecule type" value="Genomic_DNA"/>
</dbReference>
<gene>
    <name evidence="3" type="ORF">XD73_0305</name>
</gene>
<feature type="transmembrane region" description="Helical" evidence="2">
    <location>
        <begin position="373"/>
        <end position="390"/>
    </location>
</feature>
<dbReference type="InterPro" id="IPR026898">
    <property type="entry name" value="PrsW"/>
</dbReference>
<dbReference type="Proteomes" id="UP000064249">
    <property type="component" value="Unassembled WGS sequence"/>
</dbReference>
<evidence type="ECO:0000313" key="3">
    <source>
        <dbReference type="EMBL" id="KUK46834.1"/>
    </source>
</evidence>
<feature type="transmembrane region" description="Helical" evidence="2">
    <location>
        <begin position="17"/>
        <end position="41"/>
    </location>
</feature>
<dbReference type="PANTHER" id="PTHR36844">
    <property type="entry name" value="PROTEASE PRSW"/>
    <property type="match status" value="1"/>
</dbReference>
<feature type="transmembrane region" description="Helical" evidence="2">
    <location>
        <begin position="53"/>
        <end position="74"/>
    </location>
</feature>
<evidence type="ECO:0000256" key="1">
    <source>
        <dbReference type="SAM" id="MobiDB-lite"/>
    </source>
</evidence>
<feature type="region of interest" description="Disordered" evidence="1">
    <location>
        <begin position="401"/>
        <end position="420"/>
    </location>
</feature>
<feature type="transmembrane region" description="Helical" evidence="2">
    <location>
        <begin position="266"/>
        <end position="286"/>
    </location>
</feature>
<organism evidence="3 4">
    <name type="scientific">Anaerolinea thermophila</name>
    <dbReference type="NCBI Taxonomy" id="167964"/>
    <lineage>
        <taxon>Bacteria</taxon>
        <taxon>Bacillati</taxon>
        <taxon>Chloroflexota</taxon>
        <taxon>Anaerolineae</taxon>
        <taxon>Anaerolineales</taxon>
        <taxon>Anaerolineaceae</taxon>
        <taxon>Anaerolinea</taxon>
    </lineage>
</organism>
<name>A0A101FYQ3_9CHLR</name>
<dbReference type="AlphaFoldDB" id="A0A101FYQ3"/>
<evidence type="ECO:0000256" key="2">
    <source>
        <dbReference type="SAM" id="Phobius"/>
    </source>
</evidence>
<dbReference type="Pfam" id="PF13367">
    <property type="entry name" value="PrsW-protease"/>
    <property type="match status" value="1"/>
</dbReference>
<comment type="caution">
    <text evidence="3">The sequence shown here is derived from an EMBL/GenBank/DDBJ whole genome shotgun (WGS) entry which is preliminary data.</text>
</comment>
<feature type="transmembrane region" description="Helical" evidence="2">
    <location>
        <begin position="94"/>
        <end position="113"/>
    </location>
</feature>
<accession>A0A101FYQ3</accession>
<keyword evidence="2" id="KW-0472">Membrane</keyword>
<reference evidence="3 4" key="1">
    <citation type="journal article" date="2015" name="MBio">
        <title>Genome-Resolved Metagenomic Analysis Reveals Roles for Candidate Phyla and Other Microbial Community Members in Biogeochemical Transformations in Oil Reservoirs.</title>
        <authorList>
            <person name="Hu P."/>
            <person name="Tom L."/>
            <person name="Singh A."/>
            <person name="Thomas B.C."/>
            <person name="Baker B.J."/>
            <person name="Piceno Y.M."/>
            <person name="Andersen G.L."/>
            <person name="Banfield J.F."/>
        </authorList>
    </citation>
    <scope>NUCLEOTIDE SEQUENCE [LARGE SCALE GENOMIC DNA]</scope>
    <source>
        <strain evidence="3">46_16</strain>
    </source>
</reference>
<dbReference type="GO" id="GO:0008233">
    <property type="term" value="F:peptidase activity"/>
    <property type="evidence" value="ECO:0007669"/>
    <property type="project" value="InterPro"/>
</dbReference>
<dbReference type="PANTHER" id="PTHR36844:SF1">
    <property type="entry name" value="PROTEASE PRSW"/>
    <property type="match status" value="1"/>
</dbReference>
<keyword evidence="2" id="KW-0812">Transmembrane</keyword>
<keyword evidence="2" id="KW-1133">Transmembrane helix</keyword>
<proteinExistence type="predicted"/>
<protein>
    <submittedName>
        <fullName evidence="3">Putative membrane protein</fullName>
    </submittedName>
</protein>
<feature type="transmembrane region" description="Helical" evidence="2">
    <location>
        <begin position="161"/>
        <end position="189"/>
    </location>
</feature>
<feature type="transmembrane region" description="Helical" evidence="2">
    <location>
        <begin position="334"/>
        <end position="353"/>
    </location>
</feature>
<feature type="transmembrane region" description="Helical" evidence="2">
    <location>
        <begin position="228"/>
        <end position="245"/>
    </location>
</feature>
<feature type="transmembrane region" description="Helical" evidence="2">
    <location>
        <begin position="119"/>
        <end position="140"/>
    </location>
</feature>
<feature type="transmembrane region" description="Helical" evidence="2">
    <location>
        <begin position="298"/>
        <end position="322"/>
    </location>
</feature>
<sequence length="420" mass="46628">MTIAGHKNNDRLKISQFVLSLIAFLLTLIATVGFFAGGSVLKPYLNSDNQTSSFFISMGSVNALLSVIHGYSLWYALKKPKEPRQSAFKKIPSFTWASIALLCLAVFCLLQLLAGVQRFFSPLYAFLTPLAIAIPLWWFVEFGKRKLPAISARKISGALSVGSSYTMLFILFLEIVFIAFILAAALLYLSSQPPVQQVMKSFSFPADLAQIDLPFLERYLRVILQEPLLVLGIFLVIGFILPFIEESMKPITLWALRNRSLLASDGFVLGLYFGAAFALVESTLAISQLGSEIWVESIALRAATSLIHITCSGLVGFGYATSMQSQKREESPRPFLTAVFLHGLWNSLALLSSSRLITTTLNITLALPEIYDILFPAALVIEWIATLLLLSRMNKELQQNIHPPEHNEFNDLSVHTNDVE</sequence>
<evidence type="ECO:0000313" key="4">
    <source>
        <dbReference type="Proteomes" id="UP000064249"/>
    </source>
</evidence>